<organism evidence="2 3">
    <name type="scientific">Actinomadura algeriensis</name>
    <dbReference type="NCBI Taxonomy" id="1679523"/>
    <lineage>
        <taxon>Bacteria</taxon>
        <taxon>Bacillati</taxon>
        <taxon>Actinomycetota</taxon>
        <taxon>Actinomycetes</taxon>
        <taxon>Streptosporangiales</taxon>
        <taxon>Thermomonosporaceae</taxon>
        <taxon>Actinomadura</taxon>
    </lineage>
</organism>
<evidence type="ECO:0000313" key="2">
    <source>
        <dbReference type="EMBL" id="MBE1530947.1"/>
    </source>
</evidence>
<accession>A0ABR9JK78</accession>
<dbReference type="Proteomes" id="UP000627838">
    <property type="component" value="Unassembled WGS sequence"/>
</dbReference>
<sequence>MIVLTALAMETVAGLVIAGTLVGWARRHFAR</sequence>
<comment type="caution">
    <text evidence="2">The sequence shown here is derived from an EMBL/GenBank/DDBJ whole genome shotgun (WGS) entry which is preliminary data.</text>
</comment>
<feature type="transmembrane region" description="Helical" evidence="1">
    <location>
        <begin position="6"/>
        <end position="25"/>
    </location>
</feature>
<dbReference type="EMBL" id="JADBDZ010000001">
    <property type="protein sequence ID" value="MBE1530947.1"/>
    <property type="molecule type" value="Genomic_DNA"/>
</dbReference>
<proteinExistence type="predicted"/>
<protein>
    <submittedName>
        <fullName evidence="2">Uncharacterized protein</fullName>
    </submittedName>
</protein>
<keyword evidence="1" id="KW-0812">Transmembrane</keyword>
<keyword evidence="1" id="KW-1133">Transmembrane helix</keyword>
<evidence type="ECO:0000313" key="3">
    <source>
        <dbReference type="Proteomes" id="UP000627838"/>
    </source>
</evidence>
<gene>
    <name evidence="2" type="ORF">H4W34_000780</name>
</gene>
<keyword evidence="1" id="KW-0472">Membrane</keyword>
<keyword evidence="3" id="KW-1185">Reference proteome</keyword>
<reference evidence="2 3" key="1">
    <citation type="submission" date="2020-10" db="EMBL/GenBank/DDBJ databases">
        <title>Sequencing the genomes of 1000 actinobacteria strains.</title>
        <authorList>
            <person name="Klenk H.-P."/>
        </authorList>
    </citation>
    <scope>NUCLEOTIDE SEQUENCE [LARGE SCALE GENOMIC DNA]</scope>
    <source>
        <strain evidence="2 3">DSM 46744</strain>
    </source>
</reference>
<evidence type="ECO:0000256" key="1">
    <source>
        <dbReference type="SAM" id="Phobius"/>
    </source>
</evidence>
<name>A0ABR9JK78_9ACTN</name>